<name>A0A2U1PLM1_ARTAN</name>
<evidence type="ECO:0000256" key="1">
    <source>
        <dbReference type="SAM" id="MobiDB-lite"/>
    </source>
</evidence>
<organism evidence="2 3">
    <name type="scientific">Artemisia annua</name>
    <name type="common">Sweet wormwood</name>
    <dbReference type="NCBI Taxonomy" id="35608"/>
    <lineage>
        <taxon>Eukaryota</taxon>
        <taxon>Viridiplantae</taxon>
        <taxon>Streptophyta</taxon>
        <taxon>Embryophyta</taxon>
        <taxon>Tracheophyta</taxon>
        <taxon>Spermatophyta</taxon>
        <taxon>Magnoliopsida</taxon>
        <taxon>eudicotyledons</taxon>
        <taxon>Gunneridae</taxon>
        <taxon>Pentapetalae</taxon>
        <taxon>asterids</taxon>
        <taxon>campanulids</taxon>
        <taxon>Asterales</taxon>
        <taxon>Asteraceae</taxon>
        <taxon>Asteroideae</taxon>
        <taxon>Anthemideae</taxon>
        <taxon>Artemisiinae</taxon>
        <taxon>Artemisia</taxon>
    </lineage>
</organism>
<comment type="caution">
    <text evidence="2">The sequence shown here is derived from an EMBL/GenBank/DDBJ whole genome shotgun (WGS) entry which is preliminary data.</text>
</comment>
<dbReference type="PANTHER" id="PTHR45786:SF74">
    <property type="entry name" value="ATP-DEPENDENT DNA HELICASE"/>
    <property type="match status" value="1"/>
</dbReference>
<feature type="compositionally biased region" description="Polar residues" evidence="1">
    <location>
        <begin position="125"/>
        <end position="139"/>
    </location>
</feature>
<keyword evidence="3" id="KW-1185">Reference proteome</keyword>
<accession>A0A2U1PLM1</accession>
<gene>
    <name evidence="2" type="ORF">CTI12_AA139120</name>
</gene>
<proteinExistence type="predicted"/>
<evidence type="ECO:0008006" key="4">
    <source>
        <dbReference type="Google" id="ProtNLM"/>
    </source>
</evidence>
<evidence type="ECO:0000313" key="3">
    <source>
        <dbReference type="Proteomes" id="UP000245207"/>
    </source>
</evidence>
<dbReference type="AlphaFoldDB" id="A0A2U1PLM1"/>
<sequence length="301" mass="33409">MKTKQKAIRRTPSASDFVSSDLSPAFEPVYCSNQPLKRKYPSTEGSVLTTSSTNSTKKIRTTNFTVDQPEPEFISDALSANGCLPCSCHTHDPCSSSMSCQCQHRRSNTPNSSGSQDKYMHNRNLVNANPPNGHTTSSTGKRKRHSRITAASPPTQIQGTKVISNSTSSNTRGKRPRFIQVATNDLPSQSSILRTYGNQQRRLRQVVEDLIRILDEHNNLVKLFRTARDKIESGDVPNFKLKLFGVVGSRQYDIPAGDSIGAIVFEGGPDVKTDYDVVIERRGMHYRDMYQKDLVSLLATA</sequence>
<feature type="region of interest" description="Disordered" evidence="1">
    <location>
        <begin position="125"/>
        <end position="173"/>
    </location>
</feature>
<dbReference type="Proteomes" id="UP000245207">
    <property type="component" value="Unassembled WGS sequence"/>
</dbReference>
<reference evidence="2 3" key="1">
    <citation type="journal article" date="2018" name="Mol. Plant">
        <title>The genome of Artemisia annua provides insight into the evolution of Asteraceae family and artemisinin biosynthesis.</title>
        <authorList>
            <person name="Shen Q."/>
            <person name="Zhang L."/>
            <person name="Liao Z."/>
            <person name="Wang S."/>
            <person name="Yan T."/>
            <person name="Shi P."/>
            <person name="Liu M."/>
            <person name="Fu X."/>
            <person name="Pan Q."/>
            <person name="Wang Y."/>
            <person name="Lv Z."/>
            <person name="Lu X."/>
            <person name="Zhang F."/>
            <person name="Jiang W."/>
            <person name="Ma Y."/>
            <person name="Chen M."/>
            <person name="Hao X."/>
            <person name="Li L."/>
            <person name="Tang Y."/>
            <person name="Lv G."/>
            <person name="Zhou Y."/>
            <person name="Sun X."/>
            <person name="Brodelius P.E."/>
            <person name="Rose J.K.C."/>
            <person name="Tang K."/>
        </authorList>
    </citation>
    <scope>NUCLEOTIDE SEQUENCE [LARGE SCALE GENOMIC DNA]</scope>
    <source>
        <strain evidence="3">cv. Huhao1</strain>
        <tissue evidence="2">Leaf</tissue>
    </source>
</reference>
<feature type="compositionally biased region" description="Polar residues" evidence="1">
    <location>
        <begin position="152"/>
        <end position="171"/>
    </location>
</feature>
<dbReference type="EMBL" id="PKPP01000998">
    <property type="protein sequence ID" value="PWA86612.1"/>
    <property type="molecule type" value="Genomic_DNA"/>
</dbReference>
<evidence type="ECO:0000313" key="2">
    <source>
        <dbReference type="EMBL" id="PWA86612.1"/>
    </source>
</evidence>
<protein>
    <recommendedName>
        <fullName evidence="4">Helitron helicase-like domain-containing protein</fullName>
    </recommendedName>
</protein>
<dbReference type="PANTHER" id="PTHR45786">
    <property type="entry name" value="DNA BINDING PROTEIN-LIKE"/>
    <property type="match status" value="1"/>
</dbReference>
<dbReference type="OrthoDB" id="1928976at2759"/>